<accession>A0AAW1EIM1</accession>
<dbReference type="EMBL" id="JBCEZU010000329">
    <property type="protein sequence ID" value="KAK9521499.1"/>
    <property type="molecule type" value="Genomic_DNA"/>
</dbReference>
<organism evidence="1 2">
    <name type="scientific">Zoarces viviparus</name>
    <name type="common">Viviparous eelpout</name>
    <name type="synonym">Blennius viviparus</name>
    <dbReference type="NCBI Taxonomy" id="48416"/>
    <lineage>
        <taxon>Eukaryota</taxon>
        <taxon>Metazoa</taxon>
        <taxon>Chordata</taxon>
        <taxon>Craniata</taxon>
        <taxon>Vertebrata</taxon>
        <taxon>Euteleostomi</taxon>
        <taxon>Actinopterygii</taxon>
        <taxon>Neopterygii</taxon>
        <taxon>Teleostei</taxon>
        <taxon>Neoteleostei</taxon>
        <taxon>Acanthomorphata</taxon>
        <taxon>Eupercaria</taxon>
        <taxon>Perciformes</taxon>
        <taxon>Cottioidei</taxon>
        <taxon>Zoarcales</taxon>
        <taxon>Zoarcidae</taxon>
        <taxon>Zoarcinae</taxon>
        <taxon>Zoarces</taxon>
    </lineage>
</organism>
<gene>
    <name evidence="1" type="ORF">VZT92_021297</name>
</gene>
<reference evidence="1 2" key="1">
    <citation type="journal article" date="2024" name="Genome Biol. Evol.">
        <title>Chromosome-level genome assembly of the viviparous eelpout Zoarces viviparus.</title>
        <authorList>
            <person name="Fuhrmann N."/>
            <person name="Brasseur M.V."/>
            <person name="Bakowski C.E."/>
            <person name="Podsiadlowski L."/>
            <person name="Prost S."/>
            <person name="Krehenwinkel H."/>
            <person name="Mayer C."/>
        </authorList>
    </citation>
    <scope>NUCLEOTIDE SEQUENCE [LARGE SCALE GENOMIC DNA]</scope>
    <source>
        <strain evidence="1">NO-MEL_2022_Ind0_liver</strain>
    </source>
</reference>
<comment type="caution">
    <text evidence="1">The sequence shown here is derived from an EMBL/GenBank/DDBJ whole genome shotgun (WGS) entry which is preliminary data.</text>
</comment>
<dbReference type="Proteomes" id="UP001488805">
    <property type="component" value="Unassembled WGS sequence"/>
</dbReference>
<proteinExistence type="predicted"/>
<protein>
    <submittedName>
        <fullName evidence="1">Uncharacterized protein</fullName>
    </submittedName>
</protein>
<evidence type="ECO:0000313" key="1">
    <source>
        <dbReference type="EMBL" id="KAK9521499.1"/>
    </source>
</evidence>
<evidence type="ECO:0000313" key="2">
    <source>
        <dbReference type="Proteomes" id="UP001488805"/>
    </source>
</evidence>
<keyword evidence="2" id="KW-1185">Reference proteome</keyword>
<name>A0AAW1EIM1_ZOAVI</name>
<sequence length="110" mass="11831">MRRPGDGERWRCSSAGRLSGGDVLLAGSWGPWEAQERDEGPAMESPELVAVAPRDTGLLRLGREPPDRVEEVAAWPVSPARCCSLSLLARAWASRLPARSSASTMTSDIS</sequence>
<dbReference type="AlphaFoldDB" id="A0AAW1EIM1"/>